<evidence type="ECO:0000313" key="6">
    <source>
        <dbReference type="Proteomes" id="UP000189966"/>
    </source>
</evidence>
<sequence length="85" mass="9711">MTQINNDQIFDQVQTLLVELFELDANDIHLDSHLYQDLDLDSIDAVDLVVRLQNFTGKKIQPDEFKNVRTVNDVVIAVADLLKAE</sequence>
<dbReference type="RefSeq" id="WP_080155439.1">
    <property type="nucleotide sequence ID" value="NZ_FUZI01000001.1"/>
</dbReference>
<comment type="PTM">
    <text evidence="3">4'-phosphopantetheine is transferred from CoA to a specific serine of apo-ACP by AcpS. This modification is essential for activity because fatty acids are bound in thioester linkage to the sulfhydryl of the prosthetic group.</text>
</comment>
<reference evidence="5 6" key="1">
    <citation type="submission" date="2017-02" db="EMBL/GenBank/DDBJ databases">
        <authorList>
            <person name="Peterson S.W."/>
        </authorList>
    </citation>
    <scope>NUCLEOTIDE SEQUENCE [LARGE SCALE GENOMIC DNA]</scope>
    <source>
        <strain evidence="6">type strain: NCCB 100098</strain>
    </source>
</reference>
<keyword evidence="3" id="KW-0444">Lipid biosynthesis</keyword>
<comment type="function">
    <text evidence="3">Carrier of the growing fatty acid chain in fatty acid biosynthesis.</text>
</comment>
<dbReference type="Pfam" id="PF00550">
    <property type="entry name" value="PP-binding"/>
    <property type="match status" value="1"/>
</dbReference>
<keyword evidence="3" id="KW-0275">Fatty acid biosynthesis</keyword>
<keyword evidence="1 3" id="KW-0596">Phosphopantetheine</keyword>
<dbReference type="AlphaFoldDB" id="A0A1T5HUR4"/>
<dbReference type="NCBIfam" id="NF003757">
    <property type="entry name" value="PRK05350.1"/>
    <property type="match status" value="1"/>
</dbReference>
<dbReference type="PROSITE" id="PS50075">
    <property type="entry name" value="CARRIER"/>
    <property type="match status" value="1"/>
</dbReference>
<accession>A0A1T5HUR4</accession>
<dbReference type="UniPathway" id="UPA00094"/>
<evidence type="ECO:0000256" key="2">
    <source>
        <dbReference type="ARBA" id="ARBA00022553"/>
    </source>
</evidence>
<comment type="subcellular location">
    <subcellularLocation>
        <location evidence="3">Cytoplasm</location>
    </subcellularLocation>
</comment>
<keyword evidence="2 3" id="KW-0597">Phosphoprotein</keyword>
<keyword evidence="3" id="KW-0276">Fatty acid metabolism</keyword>
<proteinExistence type="inferred from homology"/>
<feature type="domain" description="Carrier" evidence="4">
    <location>
        <begin position="7"/>
        <end position="82"/>
    </location>
</feature>
<name>A0A1T5HUR4_9GAMM</name>
<dbReference type="HAMAP" id="MF_01217">
    <property type="entry name" value="Acyl_carrier"/>
    <property type="match status" value="1"/>
</dbReference>
<comment type="similarity">
    <text evidence="3">Belongs to the acyl carrier protein (ACP) family.</text>
</comment>
<keyword evidence="3" id="KW-0443">Lipid metabolism</keyword>
<dbReference type="GO" id="GO:0005737">
    <property type="term" value="C:cytoplasm"/>
    <property type="evidence" value="ECO:0007669"/>
    <property type="project" value="UniProtKB-SubCell"/>
</dbReference>
<evidence type="ECO:0000259" key="4">
    <source>
        <dbReference type="PROSITE" id="PS50075"/>
    </source>
</evidence>
<dbReference type="GO" id="GO:0000036">
    <property type="term" value="F:acyl carrier activity"/>
    <property type="evidence" value="ECO:0007669"/>
    <property type="project" value="UniProtKB-UniRule"/>
</dbReference>
<protein>
    <recommendedName>
        <fullName evidence="3">Acyl carrier protein</fullName>
        <shortName evidence="3">ACP</shortName>
    </recommendedName>
</protein>
<dbReference type="InterPro" id="IPR003231">
    <property type="entry name" value="ACP"/>
</dbReference>
<evidence type="ECO:0000313" key="5">
    <source>
        <dbReference type="EMBL" id="SKC30558.1"/>
    </source>
</evidence>
<organism evidence="5 6">
    <name type="scientific">Photobacterium piscicola</name>
    <dbReference type="NCBI Taxonomy" id="1378299"/>
    <lineage>
        <taxon>Bacteria</taxon>
        <taxon>Pseudomonadati</taxon>
        <taxon>Pseudomonadota</taxon>
        <taxon>Gammaproteobacteria</taxon>
        <taxon>Vibrionales</taxon>
        <taxon>Vibrionaceae</taxon>
        <taxon>Photobacterium</taxon>
    </lineage>
</organism>
<dbReference type="InterPro" id="IPR009081">
    <property type="entry name" value="PP-bd_ACP"/>
</dbReference>
<dbReference type="Proteomes" id="UP000189966">
    <property type="component" value="Unassembled WGS sequence"/>
</dbReference>
<dbReference type="Gene3D" id="1.10.1200.10">
    <property type="entry name" value="ACP-like"/>
    <property type="match status" value="1"/>
</dbReference>
<dbReference type="SUPFAM" id="SSF47336">
    <property type="entry name" value="ACP-like"/>
    <property type="match status" value="1"/>
</dbReference>
<feature type="modified residue" description="O-(pantetheine 4'-phosphoryl)serine" evidence="3">
    <location>
        <position position="42"/>
    </location>
</feature>
<gene>
    <name evidence="5" type="primary">acpP_1</name>
    <name evidence="3" type="synonym">acpP</name>
    <name evidence="5" type="ORF">CZ809_00030</name>
</gene>
<evidence type="ECO:0000256" key="3">
    <source>
        <dbReference type="HAMAP-Rule" id="MF_01217"/>
    </source>
</evidence>
<keyword evidence="3" id="KW-0963">Cytoplasm</keyword>
<comment type="pathway">
    <text evidence="3">Lipid metabolism; fatty acid biosynthesis.</text>
</comment>
<dbReference type="InterPro" id="IPR036736">
    <property type="entry name" value="ACP-like_sf"/>
</dbReference>
<evidence type="ECO:0000256" key="1">
    <source>
        <dbReference type="ARBA" id="ARBA00022450"/>
    </source>
</evidence>
<dbReference type="EMBL" id="FUZI01000001">
    <property type="protein sequence ID" value="SKC30558.1"/>
    <property type="molecule type" value="Genomic_DNA"/>
</dbReference>
<dbReference type="OrthoDB" id="3392378at2"/>